<comment type="caution">
    <text evidence="2">The sequence shown here is derived from an EMBL/GenBank/DDBJ whole genome shotgun (WGS) entry which is preliminary data.</text>
</comment>
<accession>A0A9P6SL53</accession>
<evidence type="ECO:0000256" key="1">
    <source>
        <dbReference type="SAM" id="MobiDB-lite"/>
    </source>
</evidence>
<organism evidence="2 3">
    <name type="scientific">Hyphodiscus hymeniophilus</name>
    <dbReference type="NCBI Taxonomy" id="353542"/>
    <lineage>
        <taxon>Eukaryota</taxon>
        <taxon>Fungi</taxon>
        <taxon>Dikarya</taxon>
        <taxon>Ascomycota</taxon>
        <taxon>Pezizomycotina</taxon>
        <taxon>Leotiomycetes</taxon>
        <taxon>Helotiales</taxon>
        <taxon>Hyphodiscaceae</taxon>
        <taxon>Hyphodiscus</taxon>
    </lineage>
</organism>
<feature type="compositionally biased region" description="Basic and acidic residues" evidence="1">
    <location>
        <begin position="396"/>
        <end position="406"/>
    </location>
</feature>
<name>A0A9P6SL53_9HELO</name>
<sequence length="1376" mass="150496">MADEKAEKLAAARKRVEQMKKQKAKKAGGKKDDKSESAAEASKTEEDKVEPDPEPETETEPVPPYTDVDESRAPEGKESMDAEETPPLNKASHGRQPSISVQSKMRSSSFRASGGPLSPAYGFSPDGDTAPDIHRKQAIRIEELEKENKRLAKEATDGEKRWKKAEEELEDLREADGESAKVKDTNAGASSEELERLKTENAALQRQIAQLQSKTSRHGSSPSVSTNAPADLEAALQSKNSTIESMEIDISNLRAQLNRVASGSSVEKEQIAALEDKLARSEKSAAIAQRELGDLKKNLERTTEKAVKEGSERTSAETKLRTLEREAGEAKANSQELQKKVDALDKKVATLGTLHKEHDARFQAQKKEREKAEKESSDLRSKLAGIENENLRLREERERNKKRDAQGIDDEGVDELENEERKRLEKKVRDLEGEVHELRRGVWSERRKQLDGEESSGLTSPGAKFTDVDLGGGMSPSRRRSIAQGGKGLGDFLTSGFNAITGATSGAADDSLLEDDEDLEFDEDAFRLAQEEEAKKRIERIKEIKRGLKNWEGWRMDFVENRKGDGNPIFECLNVLQVKTARILSHDLFSIFPSFLVSSSPSRISGLTGRGASLDSCVPTRSTDFCRTAAAEQPRTRAKVSSPLGKASLAFIDWMTFSRDCTDLFLKTQTSHLAGLYFSAPTFGFLASIERKYSILDAMPFDYEDYQKKCNTLTTEQLHKEWENYTRQISGGATSTATSVLFSPLTAGISLVGLGLSAPRIHNARKKREIIEAGLQARGTTHNTRKRDVIAPMAVAGTLGGLTLGLAGPGADMIAGAAVGHGMEYAAAHVALETTGAVIEHGHDEHSKKKADEKLNIQYQNFQQQYVQEQAKLQGTTSQSIQQPGLQIVPPAPRHSRPGTPQSGQTPQTQFSHLNHGLSMPPPIPQQSRPGTTSPGHTLYQQPQVQNQEQKYDYVPIPAAHNSFTAYRPASHQPQLVQPMSAVQPQGNLVPQYQPSQQSEKYHVNTSSQTNVAAPGYRPEKTAAFTFNQEESSLPSPCPSPPPQYSSQAYASLPQNVPQELPPHAPMTTATKPDVHPTHIDLPSAAPTMEEEILILKARLIQLEIEKREAAIQQPYPTVAQPVTQNTTPMAVGIGKQEPQPSGPSLTLTPPTLGLSQSQSQSVLSPQQPQQPQPYYPPPPASPALPPRSSNMVAQQLPQPPPLSRLQTTLPPPPPPPPPPFQSYTYQPQNYPMPSPSPNTQQQPQFQRHDSGYYSNAPTPSTSNRLSQSYVPSPIGYPIPSEGTGVLQHSHNLSISSYQPSPLSPAPSPYIPVNSAIPTGSGKDYFGQTAPPSYPTIGGAQNHLVQNAYGNQGWRWGMPAPVGVQTHFPPPPPPRA</sequence>
<feature type="compositionally biased region" description="Low complexity" evidence="1">
    <location>
        <begin position="898"/>
        <end position="910"/>
    </location>
</feature>
<dbReference type="InterPro" id="IPR011174">
    <property type="entry name" value="ERM"/>
</dbReference>
<feature type="region of interest" description="Disordered" evidence="1">
    <location>
        <begin position="1131"/>
        <end position="1267"/>
    </location>
</feature>
<feature type="compositionally biased region" description="Pro residues" evidence="1">
    <location>
        <begin position="1210"/>
        <end position="1221"/>
    </location>
</feature>
<evidence type="ECO:0000313" key="2">
    <source>
        <dbReference type="EMBL" id="KAG0646239.1"/>
    </source>
</evidence>
<feature type="compositionally biased region" description="Low complexity" evidence="1">
    <location>
        <begin position="1139"/>
        <end position="1168"/>
    </location>
</feature>
<feature type="region of interest" description="Disordered" evidence="1">
    <location>
        <begin position="446"/>
        <end position="485"/>
    </location>
</feature>
<feature type="compositionally biased region" description="Polar residues" evidence="1">
    <location>
        <begin position="95"/>
        <end position="111"/>
    </location>
</feature>
<feature type="compositionally biased region" description="Basic and acidic residues" evidence="1">
    <location>
        <begin position="131"/>
        <end position="184"/>
    </location>
</feature>
<dbReference type="PANTHER" id="PTHR23281">
    <property type="entry name" value="MERLIN/MOESIN/EZRIN/RADIXIN"/>
    <property type="match status" value="1"/>
</dbReference>
<feature type="region of interest" description="Disordered" evidence="1">
    <location>
        <begin position="871"/>
        <end position="939"/>
    </location>
</feature>
<feature type="compositionally biased region" description="Polar residues" evidence="1">
    <location>
        <begin position="1253"/>
        <end position="1267"/>
    </location>
</feature>
<feature type="compositionally biased region" description="Basic and acidic residues" evidence="1">
    <location>
        <begin position="1"/>
        <end position="20"/>
    </location>
</feature>
<feature type="compositionally biased region" description="Polar residues" evidence="1">
    <location>
        <begin position="926"/>
        <end position="939"/>
    </location>
</feature>
<feature type="compositionally biased region" description="Basic and acidic residues" evidence="1">
    <location>
        <begin position="29"/>
        <end position="46"/>
    </location>
</feature>
<dbReference type="EMBL" id="VNKQ01000016">
    <property type="protein sequence ID" value="KAG0646239.1"/>
    <property type="molecule type" value="Genomic_DNA"/>
</dbReference>
<feature type="region of interest" description="Disordered" evidence="1">
    <location>
        <begin position="1"/>
        <end position="238"/>
    </location>
</feature>
<feature type="compositionally biased region" description="Polar residues" evidence="1">
    <location>
        <begin position="202"/>
        <end position="228"/>
    </location>
</feature>
<feature type="compositionally biased region" description="Basic and acidic residues" evidence="1">
    <location>
        <begin position="69"/>
        <end position="80"/>
    </location>
</feature>
<feature type="compositionally biased region" description="Acidic residues" evidence="1">
    <location>
        <begin position="407"/>
        <end position="418"/>
    </location>
</feature>
<feature type="compositionally biased region" description="Acidic residues" evidence="1">
    <location>
        <begin position="47"/>
        <end position="59"/>
    </location>
</feature>
<dbReference type="Proteomes" id="UP000785200">
    <property type="component" value="Unassembled WGS sequence"/>
</dbReference>
<feature type="region of interest" description="Disordered" evidence="1">
    <location>
        <begin position="355"/>
        <end position="383"/>
    </location>
</feature>
<evidence type="ECO:0000313" key="3">
    <source>
        <dbReference type="Proteomes" id="UP000785200"/>
    </source>
</evidence>
<keyword evidence="3" id="KW-1185">Reference proteome</keyword>
<dbReference type="OrthoDB" id="5413982at2759"/>
<feature type="compositionally biased region" description="Polar residues" evidence="1">
    <location>
        <begin position="871"/>
        <end position="885"/>
    </location>
</feature>
<feature type="compositionally biased region" description="Basic and acidic residues" evidence="1">
    <location>
        <begin position="355"/>
        <end position="381"/>
    </location>
</feature>
<gene>
    <name evidence="2" type="ORF">D0Z07_8297</name>
</gene>
<protein>
    <submittedName>
        <fullName evidence="2">Uncharacterized protein</fullName>
    </submittedName>
</protein>
<dbReference type="GO" id="GO:0003779">
    <property type="term" value="F:actin binding"/>
    <property type="evidence" value="ECO:0007669"/>
    <property type="project" value="InterPro"/>
</dbReference>
<proteinExistence type="predicted"/>
<feature type="region of interest" description="Disordered" evidence="1">
    <location>
        <begin position="1028"/>
        <end position="1077"/>
    </location>
</feature>
<feature type="region of interest" description="Disordered" evidence="1">
    <location>
        <begin position="396"/>
        <end position="419"/>
    </location>
</feature>
<dbReference type="Gene3D" id="1.20.5.1160">
    <property type="entry name" value="Vasodilator-stimulated phosphoprotein"/>
    <property type="match status" value="1"/>
</dbReference>
<feature type="compositionally biased region" description="Pro residues" evidence="1">
    <location>
        <begin position="1169"/>
        <end position="1186"/>
    </location>
</feature>
<reference evidence="2" key="1">
    <citation type="submission" date="2019-07" db="EMBL/GenBank/DDBJ databases">
        <title>Hyphodiscus hymeniophilus genome sequencing and assembly.</title>
        <authorList>
            <person name="Kramer G."/>
            <person name="Nodwell J."/>
        </authorList>
    </citation>
    <scope>NUCLEOTIDE SEQUENCE</scope>
    <source>
        <strain evidence="2">ATCC 34498</strain>
    </source>
</reference>